<comment type="caution">
    <text evidence="2">The sequence shown here is derived from an EMBL/GenBank/DDBJ whole genome shotgun (WGS) entry which is preliminary data.</text>
</comment>
<reference evidence="2 3" key="1">
    <citation type="journal article" date="2019" name="Int. J. Syst. Evol. Microbiol.">
        <title>The Global Catalogue of Microorganisms (GCM) 10K type strain sequencing project: providing services to taxonomists for standard genome sequencing and annotation.</title>
        <authorList>
            <consortium name="The Broad Institute Genomics Platform"/>
            <consortium name="The Broad Institute Genome Sequencing Center for Infectious Disease"/>
            <person name="Wu L."/>
            <person name="Ma J."/>
        </authorList>
    </citation>
    <scope>NUCLEOTIDE SEQUENCE [LARGE SCALE GENOMIC DNA]</scope>
    <source>
        <strain evidence="2 3">XZYJ18</strain>
    </source>
</reference>
<accession>A0ABD5Q004</accession>
<keyword evidence="3" id="KW-1185">Reference proteome</keyword>
<proteinExistence type="predicted"/>
<feature type="compositionally biased region" description="Low complexity" evidence="1">
    <location>
        <begin position="178"/>
        <end position="199"/>
    </location>
</feature>
<dbReference type="GeneID" id="73047164"/>
<feature type="region of interest" description="Disordered" evidence="1">
    <location>
        <begin position="151"/>
        <end position="211"/>
    </location>
</feature>
<evidence type="ECO:0000313" key="3">
    <source>
        <dbReference type="Proteomes" id="UP001595945"/>
    </source>
</evidence>
<dbReference type="EMBL" id="JBHSHT010000001">
    <property type="protein sequence ID" value="MFC4823903.1"/>
    <property type="molecule type" value="Genomic_DNA"/>
</dbReference>
<organism evidence="2 3">
    <name type="scientific">Halorussus aquaticus</name>
    <dbReference type="NCBI Taxonomy" id="2953748"/>
    <lineage>
        <taxon>Archaea</taxon>
        <taxon>Methanobacteriati</taxon>
        <taxon>Methanobacteriota</taxon>
        <taxon>Stenosarchaea group</taxon>
        <taxon>Halobacteria</taxon>
        <taxon>Halobacteriales</taxon>
        <taxon>Haladaptataceae</taxon>
        <taxon>Halorussus</taxon>
    </lineage>
</organism>
<dbReference type="RefSeq" id="WP_254270123.1">
    <property type="nucleotide sequence ID" value="NZ_CP100401.1"/>
</dbReference>
<protein>
    <submittedName>
        <fullName evidence="2">Uncharacterized protein</fullName>
    </submittedName>
</protein>
<sequence length="437" mass="48281">MKEKPHFNRRKTLKAIGASTIGLTQLSNSVSANTSGKYVGWAYDPQTFEHLGEASAQFSARNDQLHGLLRVGDKKYNLSQERKTYERQAGKDVLRSFIKKKPTPNAHKKGLASAETIEVQTLSKGGITGRIKDSSFETIAFTLVPQRTGAKSSLRGFMKDTEPRVTNKTSYSGVTPESKSGTTSSPTATSGSVSTSSTSNCVDGSGEYSEPTNVKVQDMEKAEGTVKYDSDGWHYVSHLSPDNQNETHSYYEIPKGGSNRWHFNSYFEKGLQFDQNYPTSHEEYYYGALPGMVNYHIEPSQSNEGNNSEIWFNNEAPKEDDAGSWGGFEIYAEASMGPLSTGIKAGVPIGDSGGVIFDEKNYYYSDWEIDATALTESCEGGVFFDVNSTGGSTGWEYMQGHSKVPISYYRQHTNDPGSEVYYSETVQVDHYFNAYVV</sequence>
<name>A0ABD5Q004_9EURY</name>
<dbReference type="AlphaFoldDB" id="A0ABD5Q004"/>
<dbReference type="Proteomes" id="UP001595945">
    <property type="component" value="Unassembled WGS sequence"/>
</dbReference>
<evidence type="ECO:0000313" key="2">
    <source>
        <dbReference type="EMBL" id="MFC4823903.1"/>
    </source>
</evidence>
<gene>
    <name evidence="2" type="ORF">ACFO9K_06480</name>
</gene>
<feature type="compositionally biased region" description="Polar residues" evidence="1">
    <location>
        <begin position="166"/>
        <end position="177"/>
    </location>
</feature>
<evidence type="ECO:0000256" key="1">
    <source>
        <dbReference type="SAM" id="MobiDB-lite"/>
    </source>
</evidence>